<dbReference type="HOGENOM" id="CLU_2000308_0_0_10"/>
<dbReference type="EMBL" id="ADLV01000053">
    <property type="protein sequence ID" value="EGJ99723.1"/>
    <property type="molecule type" value="Genomic_DNA"/>
</dbReference>
<feature type="signal peptide" evidence="1">
    <location>
        <begin position="1"/>
        <end position="24"/>
    </location>
</feature>
<protein>
    <submittedName>
        <fullName evidence="2">Uncharacterized protein</fullName>
    </submittedName>
</protein>
<evidence type="ECO:0000256" key="1">
    <source>
        <dbReference type="SAM" id="SignalP"/>
    </source>
</evidence>
<dbReference type="PROSITE" id="PS51257">
    <property type="entry name" value="PROKAR_LIPOPROTEIN"/>
    <property type="match status" value="1"/>
</dbReference>
<dbReference type="Pfam" id="PF16319">
    <property type="entry name" value="SGBP_BT4661-like"/>
    <property type="match status" value="1"/>
</dbReference>
<evidence type="ECO:0000313" key="3">
    <source>
        <dbReference type="Proteomes" id="UP000004913"/>
    </source>
</evidence>
<organism evidence="2 3">
    <name type="scientific">Dysgonomonas gadei ATCC BAA-286</name>
    <dbReference type="NCBI Taxonomy" id="742766"/>
    <lineage>
        <taxon>Bacteria</taxon>
        <taxon>Pseudomonadati</taxon>
        <taxon>Bacteroidota</taxon>
        <taxon>Bacteroidia</taxon>
        <taxon>Bacteroidales</taxon>
        <taxon>Dysgonomonadaceae</taxon>
        <taxon>Dysgonomonas</taxon>
    </lineage>
</organism>
<reference evidence="2 3" key="1">
    <citation type="submission" date="2011-04" db="EMBL/GenBank/DDBJ databases">
        <title>The Genome Sequence of Dysgonomonas gadei ATCC BAA-286.</title>
        <authorList>
            <consortium name="The Broad Institute Genome Sequencing Platform"/>
            <person name="Earl A."/>
            <person name="Ward D."/>
            <person name="Feldgarden M."/>
            <person name="Gevers D."/>
            <person name="Pudlo N."/>
            <person name="Martens E."/>
            <person name="Allen-Vercoe E."/>
            <person name="Young S.K."/>
            <person name="Zeng Q."/>
            <person name="Gargeya S."/>
            <person name="Fitzgerald M."/>
            <person name="Haas B."/>
            <person name="Abouelleil A."/>
            <person name="Alvarado L."/>
            <person name="Arachchi H.M."/>
            <person name="Berlin A."/>
            <person name="Brown A."/>
            <person name="Chapman S.B."/>
            <person name="Chen Z."/>
            <person name="Dunbar C."/>
            <person name="Freedman E."/>
            <person name="Gearin G."/>
            <person name="Gellesch M."/>
            <person name="Goldberg J."/>
            <person name="Griggs A."/>
            <person name="Gujja S."/>
            <person name="Heiman D."/>
            <person name="Howarth C."/>
            <person name="Larson L."/>
            <person name="Lui A."/>
            <person name="MacDonald P.J.P."/>
            <person name="Mehta T."/>
            <person name="Montmayeur A."/>
            <person name="Murphy C."/>
            <person name="Neiman D."/>
            <person name="Pearson M."/>
            <person name="Priest M."/>
            <person name="Roberts A."/>
            <person name="Saif S."/>
            <person name="Shea T."/>
            <person name="Shenoy N."/>
            <person name="Sisk P."/>
            <person name="Stolte C."/>
            <person name="Sykes S."/>
            <person name="Yandava C."/>
            <person name="Wortman J."/>
            <person name="Nusbaum C."/>
            <person name="Birren B."/>
        </authorList>
    </citation>
    <scope>NUCLEOTIDE SEQUENCE [LARGE SCALE GENOMIC DNA]</scope>
    <source>
        <strain evidence="2 3">ATCC BAA-286</strain>
    </source>
</reference>
<comment type="caution">
    <text evidence="2">The sequence shown here is derived from an EMBL/GenBank/DDBJ whole genome shotgun (WGS) entry which is preliminary data.</text>
</comment>
<proteinExistence type="predicted"/>
<feature type="chain" id="PRO_5003328703" evidence="1">
    <location>
        <begin position="25"/>
        <end position="124"/>
    </location>
</feature>
<name>F5J3D8_9BACT</name>
<dbReference type="eggNOG" id="ENOG5033RMY">
    <property type="taxonomic scope" value="Bacteria"/>
</dbReference>
<gene>
    <name evidence="2" type="ORF">HMPREF9455_03855</name>
</gene>
<evidence type="ECO:0000313" key="2">
    <source>
        <dbReference type="EMBL" id="EGJ99723.1"/>
    </source>
</evidence>
<sequence length="124" mass="13526">MNIIISKSKLLLILSIVLSLIFFAACDDTETTDETDFALYYTGMTDIGPSMTGVISTPSYIGGKPSGFEIFKVTLDGESYSSSSFVINEDEGAITISETAGMYQYQKSLGNQNNGHLFGLKYKF</sequence>
<dbReference type="Gene3D" id="2.60.40.2710">
    <property type="match status" value="1"/>
</dbReference>
<dbReference type="OrthoDB" id="1003436at2"/>
<keyword evidence="1" id="KW-0732">Signal</keyword>
<dbReference type="RefSeq" id="WP_006801389.1">
    <property type="nucleotide sequence ID" value="NZ_GL891992.1"/>
</dbReference>
<accession>F5J3D8</accession>
<keyword evidence="3" id="KW-1185">Reference proteome</keyword>
<dbReference type="AlphaFoldDB" id="F5J3D8"/>
<dbReference type="Proteomes" id="UP000004913">
    <property type="component" value="Unassembled WGS sequence"/>
</dbReference>
<dbReference type="InterPro" id="IPR032529">
    <property type="entry name" value="BT4661-like"/>
</dbReference>